<protein>
    <submittedName>
        <fullName evidence="1">Uncharacterized protein</fullName>
    </submittedName>
</protein>
<dbReference type="EMBL" id="OM869585">
    <property type="protein sequence ID" value="UPW41366.1"/>
    <property type="molecule type" value="Genomic_DNA"/>
</dbReference>
<evidence type="ECO:0000313" key="1">
    <source>
        <dbReference type="EMBL" id="UPW41366.1"/>
    </source>
</evidence>
<reference evidence="1" key="1">
    <citation type="submission" date="2022-02" db="EMBL/GenBank/DDBJ databases">
        <title>Towards deciphering the DNA virus diversity associated with rodent species in the families Cricetidae and Heteromyidae.</title>
        <authorList>
            <person name="Lund M."/>
            <person name="Larsen B.B."/>
            <person name="Gryseels S."/>
            <person name="Kraberger S."/>
            <person name="Rowsey D.M."/>
            <person name="Steger L."/>
            <person name="Yule K.M."/>
            <person name="Upham N.S."/>
            <person name="Worobey M."/>
            <person name="Van Doorslaer K."/>
            <person name="Varsani A."/>
        </authorList>
    </citation>
    <scope>NUCLEOTIDE SEQUENCE</scope>
    <source>
        <strain evidence="1">UA06Rod_22</strain>
    </source>
</reference>
<accession>A0A976R5E2</accession>
<organism evidence="1">
    <name type="scientific">Dipodfec virus UA06Rod_22</name>
    <dbReference type="NCBI Taxonomy" id="2929322"/>
    <lineage>
        <taxon>Viruses</taxon>
        <taxon>Monodnaviria</taxon>
        <taxon>Sangervirae</taxon>
        <taxon>Phixviricota</taxon>
        <taxon>Malgrandaviricetes</taxon>
        <taxon>Petitvirales</taxon>
        <taxon>Microviridae</taxon>
    </lineage>
</organism>
<sequence length="70" mass="7570">MPEKKIQKITICAVFNGDLSNPVPLHSVRNLCNVYSVTSGNQPANPMVPGSRSMSAVKVELNACEVELEI</sequence>
<name>A0A976R5E2_9VIRU</name>
<proteinExistence type="predicted"/>